<evidence type="ECO:0000259" key="5">
    <source>
        <dbReference type="PROSITE" id="PS51790"/>
    </source>
</evidence>
<feature type="signal peptide" evidence="4">
    <location>
        <begin position="1"/>
        <end position="23"/>
    </location>
</feature>
<keyword evidence="7" id="KW-1185">Reference proteome</keyword>
<organism evidence="6 7">
    <name type="scientific">Rhodanobacter ginsenosidimutans</name>
    <dbReference type="NCBI Taxonomy" id="490571"/>
    <lineage>
        <taxon>Bacteria</taxon>
        <taxon>Pseudomonadati</taxon>
        <taxon>Pseudomonadota</taxon>
        <taxon>Gammaproteobacteria</taxon>
        <taxon>Lysobacterales</taxon>
        <taxon>Rhodanobacteraceae</taxon>
        <taxon>Rhodanobacter</taxon>
    </lineage>
</organism>
<proteinExistence type="predicted"/>
<evidence type="ECO:0000256" key="1">
    <source>
        <dbReference type="ARBA" id="ARBA00012499"/>
    </source>
</evidence>
<keyword evidence="2 6" id="KW-0560">Oxidoreductase</keyword>
<dbReference type="InterPro" id="IPR011057">
    <property type="entry name" value="Mss4-like_sf"/>
</dbReference>
<dbReference type="PANTHER" id="PTHR10173:SF57">
    <property type="entry name" value="PEPTIDE-METHIONINE (R)-S-OXIDE REDUCTASE"/>
    <property type="match status" value="1"/>
</dbReference>
<dbReference type="NCBIfam" id="TIGR00357">
    <property type="entry name" value="peptide-methionine (R)-S-oxide reductase MsrB"/>
    <property type="match status" value="1"/>
</dbReference>
<dbReference type="PROSITE" id="PS51257">
    <property type="entry name" value="PROKAR_LIPOPROTEIN"/>
    <property type="match status" value="1"/>
</dbReference>
<comment type="catalytic activity">
    <reaction evidence="3">
        <text>L-methionyl-[protein] + [thioredoxin]-disulfide + H2O = L-methionyl-(R)-S-oxide-[protein] + [thioredoxin]-dithiol</text>
        <dbReference type="Rhea" id="RHEA:24164"/>
        <dbReference type="Rhea" id="RHEA-COMP:10698"/>
        <dbReference type="Rhea" id="RHEA-COMP:10700"/>
        <dbReference type="Rhea" id="RHEA-COMP:12313"/>
        <dbReference type="Rhea" id="RHEA-COMP:12314"/>
        <dbReference type="ChEBI" id="CHEBI:15377"/>
        <dbReference type="ChEBI" id="CHEBI:16044"/>
        <dbReference type="ChEBI" id="CHEBI:29950"/>
        <dbReference type="ChEBI" id="CHEBI:45764"/>
        <dbReference type="ChEBI" id="CHEBI:50058"/>
        <dbReference type="EC" id="1.8.4.12"/>
    </reaction>
</comment>
<dbReference type="Gene3D" id="2.170.150.20">
    <property type="entry name" value="Peptide methionine sulfoxide reductase"/>
    <property type="match status" value="1"/>
</dbReference>
<protein>
    <recommendedName>
        <fullName evidence="1">peptide-methionine (R)-S-oxide reductase</fullName>
        <ecNumber evidence="1">1.8.4.12</ecNumber>
    </recommendedName>
</protein>
<evidence type="ECO:0000313" key="6">
    <source>
        <dbReference type="EMBL" id="MFC5439866.1"/>
    </source>
</evidence>
<dbReference type="EC" id="1.8.4.12" evidence="1"/>
<sequence>MKRRSVLKYLGAAATLPWLSACARTVAPPAGSDAATVKALDVPPAFWRDKVSPAAFKVLFEEDTERSGSSPLNAEKRAGTFLCAACWSPLFASEHKFESGTGWPSFTQALPGRTATKRDFVLMIPRTEYHCARCGGHQGHIFHDGPPPLGTRWCNNGLALRFVPEGQPLPALRG</sequence>
<dbReference type="SUPFAM" id="SSF51316">
    <property type="entry name" value="Mss4-like"/>
    <property type="match status" value="1"/>
</dbReference>
<name>A0ABW0JWS2_9GAMM</name>
<evidence type="ECO:0000313" key="7">
    <source>
        <dbReference type="Proteomes" id="UP001596018"/>
    </source>
</evidence>
<evidence type="ECO:0000256" key="4">
    <source>
        <dbReference type="SAM" id="SignalP"/>
    </source>
</evidence>
<dbReference type="InterPro" id="IPR002579">
    <property type="entry name" value="Met_Sox_Rdtase_MsrB_dom"/>
</dbReference>
<keyword evidence="4" id="KW-0732">Signal</keyword>
<evidence type="ECO:0000256" key="2">
    <source>
        <dbReference type="ARBA" id="ARBA00023002"/>
    </source>
</evidence>
<feature type="domain" description="MsrB" evidence="5">
    <location>
        <begin position="44"/>
        <end position="165"/>
    </location>
</feature>
<dbReference type="PROSITE" id="PS51790">
    <property type="entry name" value="MSRB"/>
    <property type="match status" value="1"/>
</dbReference>
<dbReference type="InterPro" id="IPR028427">
    <property type="entry name" value="Met_Sox_Rdtase_MsrB"/>
</dbReference>
<feature type="chain" id="PRO_5046832001" description="peptide-methionine (R)-S-oxide reductase" evidence="4">
    <location>
        <begin position="24"/>
        <end position="174"/>
    </location>
</feature>
<accession>A0ABW0JWS2</accession>
<dbReference type="EMBL" id="JBHSMM010000001">
    <property type="protein sequence ID" value="MFC5439866.1"/>
    <property type="molecule type" value="Genomic_DNA"/>
</dbReference>
<comment type="caution">
    <text evidence="6">The sequence shown here is derived from an EMBL/GenBank/DDBJ whole genome shotgun (WGS) entry which is preliminary data.</text>
</comment>
<dbReference type="GO" id="GO:0033743">
    <property type="term" value="F:peptide-methionine (R)-S-oxide reductase activity"/>
    <property type="evidence" value="ECO:0007669"/>
    <property type="project" value="UniProtKB-EC"/>
</dbReference>
<dbReference type="Pfam" id="PF01641">
    <property type="entry name" value="SelR"/>
    <property type="match status" value="1"/>
</dbReference>
<dbReference type="PANTHER" id="PTHR10173">
    <property type="entry name" value="METHIONINE SULFOXIDE REDUCTASE"/>
    <property type="match status" value="1"/>
</dbReference>
<reference evidence="7" key="1">
    <citation type="journal article" date="2019" name="Int. J. Syst. Evol. Microbiol.">
        <title>The Global Catalogue of Microorganisms (GCM) 10K type strain sequencing project: providing services to taxonomists for standard genome sequencing and annotation.</title>
        <authorList>
            <consortium name="The Broad Institute Genomics Platform"/>
            <consortium name="The Broad Institute Genome Sequencing Center for Infectious Disease"/>
            <person name="Wu L."/>
            <person name="Ma J."/>
        </authorList>
    </citation>
    <scope>NUCLEOTIDE SEQUENCE [LARGE SCALE GENOMIC DNA]</scope>
    <source>
        <strain evidence="7">KACC 12822</strain>
    </source>
</reference>
<evidence type="ECO:0000256" key="3">
    <source>
        <dbReference type="ARBA" id="ARBA00048488"/>
    </source>
</evidence>
<gene>
    <name evidence="6" type="primary">msrB</name>
    <name evidence="6" type="ORF">ACFPK0_07570</name>
</gene>
<dbReference type="RefSeq" id="WP_377339504.1">
    <property type="nucleotide sequence ID" value="NZ_JALBWS010000014.1"/>
</dbReference>
<dbReference type="Proteomes" id="UP001596018">
    <property type="component" value="Unassembled WGS sequence"/>
</dbReference>